<feature type="domain" description="OmpA-like" evidence="6">
    <location>
        <begin position="35"/>
        <end position="152"/>
    </location>
</feature>
<dbReference type="PATRIC" id="fig|421052.3.peg.686"/>
<keyword evidence="8" id="KW-1185">Reference proteome</keyword>
<keyword evidence="2 4" id="KW-0472">Membrane</keyword>
<proteinExistence type="predicted"/>
<dbReference type="PRINTS" id="PR01021">
    <property type="entry name" value="OMPADOMAIN"/>
</dbReference>
<sequence>MKKLILLVSSAVIFTACTQQPVKTVATGPVVKTLPYLKELQQGIAIYFKNNSTQITDQDLVYVGAAAEILLSNPRAVLYVTGHTDSTGNAAVNKRVSMQRANTVKTRLITQYNVSPNQVIAEGAASAQPIADNSTAEGRAKNRRVTLALKLN</sequence>
<dbReference type="STRING" id="632955.GCA_000829675_02925"/>
<dbReference type="PROSITE" id="PS51123">
    <property type="entry name" value="OMPA_2"/>
    <property type="match status" value="1"/>
</dbReference>
<comment type="subcellular location">
    <subcellularLocation>
        <location evidence="1">Cell outer membrane</location>
    </subcellularLocation>
</comment>
<dbReference type="Pfam" id="PF00691">
    <property type="entry name" value="OmpA"/>
    <property type="match status" value="1"/>
</dbReference>
<evidence type="ECO:0000256" key="1">
    <source>
        <dbReference type="ARBA" id="ARBA00004442"/>
    </source>
</evidence>
<dbReference type="eggNOG" id="COG2885">
    <property type="taxonomic scope" value="Bacteria"/>
</dbReference>
<keyword evidence="5" id="KW-0732">Signal</keyword>
<gene>
    <name evidence="7" type="ORF">F945_00696</name>
</gene>
<comment type="caution">
    <text evidence="7">The sequence shown here is derived from an EMBL/GenBank/DDBJ whole genome shotgun (WGS) entry which is preliminary data.</text>
</comment>
<dbReference type="InterPro" id="IPR036737">
    <property type="entry name" value="OmpA-like_sf"/>
</dbReference>
<evidence type="ECO:0000313" key="7">
    <source>
        <dbReference type="EMBL" id="EPF79808.1"/>
    </source>
</evidence>
<dbReference type="AlphaFoldDB" id="S3NNA2"/>
<protein>
    <recommendedName>
        <fullName evidence="6">OmpA-like domain-containing protein</fullName>
    </recommendedName>
</protein>
<dbReference type="RefSeq" id="WP_016655127.1">
    <property type="nucleotide sequence ID" value="NZ_KE340351.1"/>
</dbReference>
<dbReference type="GO" id="GO:0009279">
    <property type="term" value="C:cell outer membrane"/>
    <property type="evidence" value="ECO:0007669"/>
    <property type="project" value="UniProtKB-SubCell"/>
</dbReference>
<dbReference type="InterPro" id="IPR006664">
    <property type="entry name" value="OMP_bac"/>
</dbReference>
<dbReference type="CDD" id="cd07185">
    <property type="entry name" value="OmpA_C-like"/>
    <property type="match status" value="1"/>
</dbReference>
<reference evidence="7 8" key="1">
    <citation type="submission" date="2013-06" db="EMBL/GenBank/DDBJ databases">
        <title>The Genome Sequence of Acinetobacter rudis CIP 110305.</title>
        <authorList>
            <consortium name="The Broad Institute Genome Sequencing Platform"/>
            <consortium name="The Broad Institute Genome Sequencing Center for Infectious Disease"/>
            <person name="Cerqueira G."/>
            <person name="Feldgarden M."/>
            <person name="Courvalin P."/>
            <person name="Perichon B."/>
            <person name="Grillot-Courvalin C."/>
            <person name="Clermont D."/>
            <person name="Rocha E."/>
            <person name="Yoon E.-J."/>
            <person name="Nemec A."/>
            <person name="Young S.K."/>
            <person name="Zeng Q."/>
            <person name="Gargeya S."/>
            <person name="Fitzgerald M."/>
            <person name="Abouelleil A."/>
            <person name="Alvarado L."/>
            <person name="Berlin A.M."/>
            <person name="Chapman S.B."/>
            <person name="Dewar J."/>
            <person name="Goldberg J."/>
            <person name="Griggs A."/>
            <person name="Gujja S."/>
            <person name="Hansen M."/>
            <person name="Howarth C."/>
            <person name="Imamovic A."/>
            <person name="Larimer J."/>
            <person name="McCowan C."/>
            <person name="Murphy C."/>
            <person name="Pearson M."/>
            <person name="Priest M."/>
            <person name="Roberts A."/>
            <person name="Saif S."/>
            <person name="Shea T."/>
            <person name="Sykes S."/>
            <person name="Wortman J."/>
            <person name="Nusbaum C."/>
            <person name="Birren B."/>
        </authorList>
    </citation>
    <scope>NUCLEOTIDE SEQUENCE [LARGE SCALE GENOMIC DNA]</scope>
    <source>
        <strain evidence="7 8">CIP 110305</strain>
    </source>
</reference>
<evidence type="ECO:0000313" key="8">
    <source>
        <dbReference type="Proteomes" id="UP000014568"/>
    </source>
</evidence>
<dbReference type="PROSITE" id="PS51257">
    <property type="entry name" value="PROKAR_LIPOPROTEIN"/>
    <property type="match status" value="1"/>
</dbReference>
<dbReference type="EMBL" id="ATGI01000006">
    <property type="protein sequence ID" value="EPF79808.1"/>
    <property type="molecule type" value="Genomic_DNA"/>
</dbReference>
<feature type="chain" id="PRO_5004512487" description="OmpA-like domain-containing protein" evidence="5">
    <location>
        <begin position="19"/>
        <end position="152"/>
    </location>
</feature>
<dbReference type="HOGENOM" id="CLU_140149_0_0_6"/>
<dbReference type="Proteomes" id="UP000014568">
    <property type="component" value="Unassembled WGS sequence"/>
</dbReference>
<evidence type="ECO:0000256" key="2">
    <source>
        <dbReference type="ARBA" id="ARBA00023136"/>
    </source>
</evidence>
<accession>S3NNA2</accession>
<keyword evidence="3" id="KW-0998">Cell outer membrane</keyword>
<evidence type="ECO:0000256" key="3">
    <source>
        <dbReference type="ARBA" id="ARBA00023237"/>
    </source>
</evidence>
<dbReference type="InterPro" id="IPR050330">
    <property type="entry name" value="Bact_OuterMem_StrucFunc"/>
</dbReference>
<evidence type="ECO:0000256" key="4">
    <source>
        <dbReference type="PROSITE-ProRule" id="PRU00473"/>
    </source>
</evidence>
<dbReference type="OrthoDB" id="1149075at2"/>
<dbReference type="SUPFAM" id="SSF103088">
    <property type="entry name" value="OmpA-like"/>
    <property type="match status" value="1"/>
</dbReference>
<name>S3NNA2_9GAMM</name>
<organism evidence="7 8">
    <name type="scientific">Acinetobacter rudis CIP 110305</name>
    <dbReference type="NCBI Taxonomy" id="421052"/>
    <lineage>
        <taxon>Bacteria</taxon>
        <taxon>Pseudomonadati</taxon>
        <taxon>Pseudomonadota</taxon>
        <taxon>Gammaproteobacteria</taxon>
        <taxon>Moraxellales</taxon>
        <taxon>Moraxellaceae</taxon>
        <taxon>Acinetobacter</taxon>
    </lineage>
</organism>
<dbReference type="Gene3D" id="3.30.1330.60">
    <property type="entry name" value="OmpA-like domain"/>
    <property type="match status" value="1"/>
</dbReference>
<evidence type="ECO:0000256" key="5">
    <source>
        <dbReference type="SAM" id="SignalP"/>
    </source>
</evidence>
<evidence type="ECO:0000259" key="6">
    <source>
        <dbReference type="PROSITE" id="PS51123"/>
    </source>
</evidence>
<dbReference type="PANTHER" id="PTHR30329:SF21">
    <property type="entry name" value="LIPOPROTEIN YIAD-RELATED"/>
    <property type="match status" value="1"/>
</dbReference>
<feature type="signal peptide" evidence="5">
    <location>
        <begin position="1"/>
        <end position="18"/>
    </location>
</feature>
<dbReference type="InterPro" id="IPR006665">
    <property type="entry name" value="OmpA-like"/>
</dbReference>
<dbReference type="PANTHER" id="PTHR30329">
    <property type="entry name" value="STATOR ELEMENT OF FLAGELLAR MOTOR COMPLEX"/>
    <property type="match status" value="1"/>
</dbReference>